<keyword evidence="2" id="KW-1185">Reference proteome</keyword>
<dbReference type="SUPFAM" id="SSF53850">
    <property type="entry name" value="Periplasmic binding protein-like II"/>
    <property type="match status" value="1"/>
</dbReference>
<dbReference type="Proteomes" id="UP001177769">
    <property type="component" value="Chromosome"/>
</dbReference>
<evidence type="ECO:0000313" key="1">
    <source>
        <dbReference type="EMBL" id="WIT14055.1"/>
    </source>
</evidence>
<gene>
    <name evidence="1" type="ORF">PFX98_10650</name>
</gene>
<dbReference type="KEGG" id="pais:PFX98_10650"/>
<organism evidence="1 2">
    <name type="scientific">Paucibacter sediminis</name>
    <dbReference type="NCBI Taxonomy" id="3019553"/>
    <lineage>
        <taxon>Bacteria</taxon>
        <taxon>Pseudomonadati</taxon>
        <taxon>Pseudomonadota</taxon>
        <taxon>Betaproteobacteria</taxon>
        <taxon>Burkholderiales</taxon>
        <taxon>Sphaerotilaceae</taxon>
        <taxon>Roseateles</taxon>
    </lineage>
</organism>
<reference evidence="1" key="1">
    <citation type="submission" date="2023-01" db="EMBL/GenBank/DDBJ databases">
        <title>Whole genome sequence of Paucibacter sp. S2-9 isolated from pond sediment.</title>
        <authorList>
            <person name="Jung J.Y."/>
        </authorList>
    </citation>
    <scope>NUCLEOTIDE SEQUENCE</scope>
    <source>
        <strain evidence="1">S2-9</strain>
    </source>
</reference>
<protein>
    <submittedName>
        <fullName evidence="1">Transporter substrate-binding domain-containing protein</fullName>
    </submittedName>
</protein>
<dbReference type="AlphaFoldDB" id="A0AA95NF11"/>
<name>A0AA95NF11_9BURK</name>
<evidence type="ECO:0000313" key="2">
    <source>
        <dbReference type="Proteomes" id="UP001177769"/>
    </source>
</evidence>
<dbReference type="RefSeq" id="WP_285235178.1">
    <property type="nucleotide sequence ID" value="NZ_CP116346.1"/>
</dbReference>
<sequence length="240" mass="25990">MLSRRGCLLTGLAWPGAVRAQALPEVPLALGQFANMAFVGPLLELLAQGAGLRWRLLPLPFGRVVAMAERGQALGFGLGRTPAREEILDFSKALFVSRVWPVSRRDLGLNLRGPEDLRGLKVCMGRTVSYGAALDAAKGRHFQVEYSDGDPAARLRMLMAGRCDVLLTTHRSADAWLLERRLRQAGGYSAALMVGPQALVTDPVHIAAAKGSEWAAYLPRIDAALAKAREQIRELVDSAL</sequence>
<dbReference type="EMBL" id="CP116346">
    <property type="protein sequence ID" value="WIT14055.1"/>
    <property type="molecule type" value="Genomic_DNA"/>
</dbReference>
<accession>A0AA95NF11</accession>
<dbReference type="Gene3D" id="3.40.190.10">
    <property type="entry name" value="Periplasmic binding protein-like II"/>
    <property type="match status" value="2"/>
</dbReference>
<proteinExistence type="predicted"/>